<protein>
    <submittedName>
        <fullName evidence="2">Uncharacterized protein</fullName>
    </submittedName>
</protein>
<evidence type="ECO:0000256" key="1">
    <source>
        <dbReference type="SAM" id="SignalP"/>
    </source>
</evidence>
<name>A0ABU0JKR8_9HYPH</name>
<keyword evidence="3" id="KW-1185">Reference proteome</keyword>
<sequence length="186" mass="18646">MTGVCRGIGASALLCLGLAGPAAGAPRLAAGPGFSISYDDTIWAERPAVPPAALVLACIAPGCGDAAAALVLDPRPTLSPGAGAFTPGAMAPAGIDLAMQALTPGARVLAETPARPAASGEASGYCGRYTIEDAALARRDLVACLARLDGRTLHLRLTAARLGEEQVRAFDALRATLRPTPGPPAR</sequence>
<accession>A0ABU0JKR8</accession>
<evidence type="ECO:0000313" key="2">
    <source>
        <dbReference type="EMBL" id="MDQ0474874.1"/>
    </source>
</evidence>
<keyword evidence="1" id="KW-0732">Signal</keyword>
<proteinExistence type="predicted"/>
<gene>
    <name evidence="2" type="ORF">QO011_007916</name>
</gene>
<organism evidence="2 3">
    <name type="scientific">Labrys wisconsinensis</name>
    <dbReference type="NCBI Taxonomy" id="425677"/>
    <lineage>
        <taxon>Bacteria</taxon>
        <taxon>Pseudomonadati</taxon>
        <taxon>Pseudomonadota</taxon>
        <taxon>Alphaproteobacteria</taxon>
        <taxon>Hyphomicrobiales</taxon>
        <taxon>Xanthobacteraceae</taxon>
        <taxon>Labrys</taxon>
    </lineage>
</organism>
<evidence type="ECO:0000313" key="3">
    <source>
        <dbReference type="Proteomes" id="UP001242480"/>
    </source>
</evidence>
<dbReference type="RefSeq" id="WP_307285223.1">
    <property type="nucleotide sequence ID" value="NZ_JAUSVX010000027.1"/>
</dbReference>
<feature type="signal peptide" evidence="1">
    <location>
        <begin position="1"/>
        <end position="24"/>
    </location>
</feature>
<dbReference type="Proteomes" id="UP001242480">
    <property type="component" value="Unassembled WGS sequence"/>
</dbReference>
<comment type="caution">
    <text evidence="2">The sequence shown here is derived from an EMBL/GenBank/DDBJ whole genome shotgun (WGS) entry which is preliminary data.</text>
</comment>
<feature type="chain" id="PRO_5046787091" evidence="1">
    <location>
        <begin position="25"/>
        <end position="186"/>
    </location>
</feature>
<dbReference type="EMBL" id="JAUSVX010000027">
    <property type="protein sequence ID" value="MDQ0474874.1"/>
    <property type="molecule type" value="Genomic_DNA"/>
</dbReference>
<reference evidence="2 3" key="1">
    <citation type="submission" date="2023-07" db="EMBL/GenBank/DDBJ databases">
        <title>Genomic Encyclopedia of Type Strains, Phase IV (KMG-IV): sequencing the most valuable type-strain genomes for metagenomic binning, comparative biology and taxonomic classification.</title>
        <authorList>
            <person name="Goeker M."/>
        </authorList>
    </citation>
    <scope>NUCLEOTIDE SEQUENCE [LARGE SCALE GENOMIC DNA]</scope>
    <source>
        <strain evidence="2 3">DSM 19619</strain>
    </source>
</reference>